<comment type="caution">
    <text evidence="3">The sequence shown here is derived from an EMBL/GenBank/DDBJ whole genome shotgun (WGS) entry which is preliminary data.</text>
</comment>
<dbReference type="Pfam" id="PF04075">
    <property type="entry name" value="F420H2_quin_red"/>
    <property type="match status" value="1"/>
</dbReference>
<evidence type="ECO:0000313" key="4">
    <source>
        <dbReference type="Proteomes" id="UP000624709"/>
    </source>
</evidence>
<accession>A0ABQ4BHJ0</accession>
<dbReference type="InterPro" id="IPR004378">
    <property type="entry name" value="F420H2_quin_Rdtase"/>
</dbReference>
<dbReference type="PANTHER" id="PTHR39428:SF3">
    <property type="entry name" value="DEAZAFLAVIN-DEPENDENT NITROREDUCTASE"/>
    <property type="match status" value="1"/>
</dbReference>
<reference evidence="3 4" key="1">
    <citation type="submission" date="2021-01" db="EMBL/GenBank/DDBJ databases">
        <title>Whole genome shotgun sequence of Actinoplanes palleronii NBRC 14916.</title>
        <authorList>
            <person name="Komaki H."/>
            <person name="Tamura T."/>
        </authorList>
    </citation>
    <scope>NUCLEOTIDE SEQUENCE [LARGE SCALE GENOMIC DNA]</scope>
    <source>
        <strain evidence="3 4">NBRC 14916</strain>
    </source>
</reference>
<dbReference type="Gene3D" id="2.30.110.10">
    <property type="entry name" value="Electron Transport, Fmn-binding Protein, Chain A"/>
    <property type="match status" value="1"/>
</dbReference>
<proteinExistence type="inferred from homology"/>
<dbReference type="PANTHER" id="PTHR39428">
    <property type="entry name" value="F420H(2)-DEPENDENT QUINONE REDUCTASE RV1261C"/>
    <property type="match status" value="1"/>
</dbReference>
<dbReference type="RefSeq" id="WP_203828214.1">
    <property type="nucleotide sequence ID" value="NZ_BAAATY010000028.1"/>
</dbReference>
<comment type="catalytic activity">
    <reaction evidence="2">
        <text>oxidized coenzyme F420-(gamma-L-Glu)(n) + a quinol + H(+) = reduced coenzyme F420-(gamma-L-Glu)(n) + a quinone</text>
        <dbReference type="Rhea" id="RHEA:39663"/>
        <dbReference type="Rhea" id="RHEA-COMP:12939"/>
        <dbReference type="Rhea" id="RHEA-COMP:14378"/>
        <dbReference type="ChEBI" id="CHEBI:15378"/>
        <dbReference type="ChEBI" id="CHEBI:24646"/>
        <dbReference type="ChEBI" id="CHEBI:132124"/>
        <dbReference type="ChEBI" id="CHEBI:133980"/>
        <dbReference type="ChEBI" id="CHEBI:139511"/>
    </reaction>
</comment>
<evidence type="ECO:0000256" key="2">
    <source>
        <dbReference type="ARBA" id="ARBA00049106"/>
    </source>
</evidence>
<dbReference type="Proteomes" id="UP000624709">
    <property type="component" value="Unassembled WGS sequence"/>
</dbReference>
<dbReference type="NCBIfam" id="TIGR00026">
    <property type="entry name" value="hi_GC_TIGR00026"/>
    <property type="match status" value="1"/>
</dbReference>
<evidence type="ECO:0000313" key="3">
    <source>
        <dbReference type="EMBL" id="GIE70147.1"/>
    </source>
</evidence>
<dbReference type="EMBL" id="BOMS01000099">
    <property type="protein sequence ID" value="GIE70147.1"/>
    <property type="molecule type" value="Genomic_DNA"/>
</dbReference>
<sequence length="144" mass="16202">MPLTGEYEPSTSDWARKQAEKYDATDGAQANDIQGKPIVVVTSVGAKSGKLRKTPLMRVEHEGEYLAVGSLGGAPKNPVWVYNLRKNPQVEVQDGPERHDYEARELSGAEREVWWQRAVEAFPNYAGYQTKTDRVIPVFVLTRR</sequence>
<comment type="similarity">
    <text evidence="1">Belongs to the F420H(2)-dependent quinone reductase family.</text>
</comment>
<protein>
    <submittedName>
        <fullName evidence="3">F420H(2)-dependent quinone reductase</fullName>
    </submittedName>
</protein>
<gene>
    <name evidence="3" type="ORF">Apa02nite_062550</name>
</gene>
<name>A0ABQ4BHJ0_9ACTN</name>
<dbReference type="InterPro" id="IPR012349">
    <property type="entry name" value="Split_barrel_FMN-bd"/>
</dbReference>
<organism evidence="3 4">
    <name type="scientific">Actinoplanes palleronii</name>
    <dbReference type="NCBI Taxonomy" id="113570"/>
    <lineage>
        <taxon>Bacteria</taxon>
        <taxon>Bacillati</taxon>
        <taxon>Actinomycetota</taxon>
        <taxon>Actinomycetes</taxon>
        <taxon>Micromonosporales</taxon>
        <taxon>Micromonosporaceae</taxon>
        <taxon>Actinoplanes</taxon>
    </lineage>
</organism>
<keyword evidence="4" id="KW-1185">Reference proteome</keyword>
<evidence type="ECO:0000256" key="1">
    <source>
        <dbReference type="ARBA" id="ARBA00008710"/>
    </source>
</evidence>